<proteinExistence type="predicted"/>
<dbReference type="EMBL" id="ATFE01000003">
    <property type="protein sequence ID" value="EPF29641.1"/>
    <property type="molecule type" value="Genomic_DNA"/>
</dbReference>
<name>A0AA87NRX8_TREMD</name>
<dbReference type="RefSeq" id="WP_016522340.1">
    <property type="nucleotide sequence ID" value="NZ_KE332517.1"/>
</dbReference>
<dbReference type="AlphaFoldDB" id="A0AA87NRX8"/>
<feature type="transmembrane region" description="Helical" evidence="1">
    <location>
        <begin position="71"/>
        <end position="94"/>
    </location>
</feature>
<reference evidence="2 3" key="1">
    <citation type="submission" date="2013-04" db="EMBL/GenBank/DDBJ databases">
        <title>The Genome Sequence of Treponema medium ATCC 700293.</title>
        <authorList>
            <consortium name="The Broad Institute Genomics Platform"/>
            <person name="Earl A."/>
            <person name="Ward D."/>
            <person name="Feldgarden M."/>
            <person name="Gevers D."/>
            <person name="Leonetti C."/>
            <person name="Blanton J.M."/>
            <person name="Dewhirst F.E."/>
            <person name="Izard J."/>
            <person name="Walker B."/>
            <person name="Young S."/>
            <person name="Zeng Q."/>
            <person name="Gargeya S."/>
            <person name="Fitzgerald M."/>
            <person name="Haas B."/>
            <person name="Abouelleil A."/>
            <person name="Allen A.W."/>
            <person name="Alvarado L."/>
            <person name="Arachchi H.M."/>
            <person name="Berlin A.M."/>
            <person name="Chapman S.B."/>
            <person name="Gainer-Dewar J."/>
            <person name="Goldberg J."/>
            <person name="Griggs A."/>
            <person name="Gujja S."/>
            <person name="Hansen M."/>
            <person name="Howarth C."/>
            <person name="Imamovic A."/>
            <person name="Ireland A."/>
            <person name="Larimer J."/>
            <person name="McCowan C."/>
            <person name="Murphy C."/>
            <person name="Pearson M."/>
            <person name="Poon T.W."/>
            <person name="Priest M."/>
            <person name="Roberts A."/>
            <person name="Saif S."/>
            <person name="Shea T."/>
            <person name="Sisk P."/>
            <person name="Sykes S."/>
            <person name="Wortman J."/>
            <person name="Nusbaum C."/>
            <person name="Birren B."/>
        </authorList>
    </citation>
    <scope>NUCLEOTIDE SEQUENCE [LARGE SCALE GENOMIC DNA]</scope>
    <source>
        <strain evidence="2 3">ATCC 700293</strain>
    </source>
</reference>
<feature type="transmembrane region" description="Helical" evidence="1">
    <location>
        <begin position="204"/>
        <end position="226"/>
    </location>
</feature>
<evidence type="ECO:0000313" key="2">
    <source>
        <dbReference type="EMBL" id="EPF29641.1"/>
    </source>
</evidence>
<comment type="caution">
    <text evidence="2">The sequence shown here is derived from an EMBL/GenBank/DDBJ whole genome shotgun (WGS) entry which is preliminary data.</text>
</comment>
<organism evidence="2 3">
    <name type="scientific">Treponema medium ATCC 700293</name>
    <dbReference type="NCBI Taxonomy" id="1125700"/>
    <lineage>
        <taxon>Bacteria</taxon>
        <taxon>Pseudomonadati</taxon>
        <taxon>Spirochaetota</taxon>
        <taxon>Spirochaetia</taxon>
        <taxon>Spirochaetales</taxon>
        <taxon>Treponemataceae</taxon>
        <taxon>Treponema</taxon>
    </lineage>
</organism>
<accession>A0AA87NRX8</accession>
<protein>
    <submittedName>
        <fullName evidence="2">Uncharacterized protein</fullName>
    </submittedName>
</protein>
<keyword evidence="1" id="KW-0472">Membrane</keyword>
<sequence length="238" mass="26926">MEIAKEKVYTNVQASVADFGFNKYQTQWQRISQMQQNASILLAIISFSITVALQIVNIQKNSKPILDDVNWSAILLPSILVTIGIGIISAIFLFKVIISKTIKNDLPLPLHLYKEIIETLECKILKTKDDNESVYISEIEPPRYIAKIICDKISVSILEINRIVEKNQLNYTKGLIISIFSICINIISYILIICNLQLTSVFLTIWYGINIITASVSLSIAILYGIQFAKKPEEEKND</sequence>
<gene>
    <name evidence="2" type="ORF">HMPREF9195_00344</name>
</gene>
<keyword evidence="1" id="KW-1133">Transmembrane helix</keyword>
<dbReference type="Proteomes" id="UP000014634">
    <property type="component" value="Unassembled WGS sequence"/>
</dbReference>
<feature type="transmembrane region" description="Helical" evidence="1">
    <location>
        <begin position="40"/>
        <end position="59"/>
    </location>
</feature>
<evidence type="ECO:0000313" key="3">
    <source>
        <dbReference type="Proteomes" id="UP000014634"/>
    </source>
</evidence>
<keyword evidence="1" id="KW-0812">Transmembrane</keyword>
<evidence type="ECO:0000256" key="1">
    <source>
        <dbReference type="SAM" id="Phobius"/>
    </source>
</evidence>
<feature type="transmembrane region" description="Helical" evidence="1">
    <location>
        <begin position="175"/>
        <end position="198"/>
    </location>
</feature>